<evidence type="ECO:0000256" key="4">
    <source>
        <dbReference type="ARBA" id="ARBA00022989"/>
    </source>
</evidence>
<dbReference type="Pfam" id="PF02743">
    <property type="entry name" value="dCache_1"/>
    <property type="match status" value="1"/>
</dbReference>
<keyword evidence="5 6" id="KW-0472">Membrane</keyword>
<dbReference type="Proteomes" id="UP000242850">
    <property type="component" value="Unassembled WGS sequence"/>
</dbReference>
<evidence type="ECO:0000313" key="9">
    <source>
        <dbReference type="Proteomes" id="UP000242850"/>
    </source>
</evidence>
<dbReference type="CDD" id="cd12912">
    <property type="entry name" value="PDC2_MCP_like"/>
    <property type="match status" value="1"/>
</dbReference>
<sequence length="298" mass="33370">MKQKMNKLLLRQKLVIIFMLIAVIPAIITTTISLYNSKKLVEAKVFNLTKQIADEKIAFIDSFVEKISYEVNSITTNSGVLNKDNNTINSILKNIKDANPNVLLIYIGDSNKRMNIYPKIELPSDFDPTTRPWYQDAIKSFGNIVITKPYKDVATNKNIITISKAFRLLDGSVAVIGVDVSIDTLISNINKTQVGQTGYAALILEDGTIIAHPNKDMLLVNIAEKYDFGKKIIEMKEGNLKYTDKEEKISGFAKSKQTGWIAIATMNEREYGKEFEKSIIQTVIFLIITLGIVALLAL</sequence>
<reference evidence="9" key="1">
    <citation type="submission" date="2016-10" db="EMBL/GenBank/DDBJ databases">
        <authorList>
            <person name="Varghese N."/>
            <person name="Submissions S."/>
        </authorList>
    </citation>
    <scope>NUCLEOTIDE SEQUENCE [LARGE SCALE GENOMIC DNA]</scope>
    <source>
        <strain evidence="9">DSM 5463</strain>
    </source>
</reference>
<feature type="transmembrane region" description="Helical" evidence="6">
    <location>
        <begin position="14"/>
        <end position="35"/>
    </location>
</feature>
<gene>
    <name evidence="8" type="ORF">SAMN05660865_01488</name>
</gene>
<dbReference type="InterPro" id="IPR051173">
    <property type="entry name" value="Ca_channel_alpha-2/delta"/>
</dbReference>
<accession>A0A1H5WH69</accession>
<dbReference type="PANTHER" id="PTHR10166">
    <property type="entry name" value="VOLTAGE-DEPENDENT CALCIUM CHANNEL SUBUNIT ALPHA-2/DELTA-RELATED"/>
    <property type="match status" value="1"/>
</dbReference>
<evidence type="ECO:0000256" key="3">
    <source>
        <dbReference type="ARBA" id="ARBA00022692"/>
    </source>
</evidence>
<keyword evidence="2" id="KW-1003">Cell membrane</keyword>
<dbReference type="Gene3D" id="3.30.450.20">
    <property type="entry name" value="PAS domain"/>
    <property type="match status" value="2"/>
</dbReference>
<feature type="non-terminal residue" evidence="8">
    <location>
        <position position="298"/>
    </location>
</feature>
<dbReference type="GO" id="GO:0005245">
    <property type="term" value="F:voltage-gated calcium channel activity"/>
    <property type="evidence" value="ECO:0007669"/>
    <property type="project" value="TreeGrafter"/>
</dbReference>
<feature type="transmembrane region" description="Helical" evidence="6">
    <location>
        <begin position="279"/>
        <end position="297"/>
    </location>
</feature>
<keyword evidence="3 6" id="KW-0812">Transmembrane</keyword>
<dbReference type="PANTHER" id="PTHR10166:SF66">
    <property type="entry name" value="VWFA AND CACHE DOMAIN-CONTAINING PROTEIN CG16868"/>
    <property type="match status" value="1"/>
</dbReference>
<evidence type="ECO:0000256" key="2">
    <source>
        <dbReference type="ARBA" id="ARBA00022475"/>
    </source>
</evidence>
<dbReference type="RefSeq" id="WP_173689756.1">
    <property type="nucleotide sequence ID" value="NZ_FNUK01000019.1"/>
</dbReference>
<evidence type="ECO:0000256" key="1">
    <source>
        <dbReference type="ARBA" id="ARBA00004651"/>
    </source>
</evidence>
<evidence type="ECO:0000313" key="8">
    <source>
        <dbReference type="EMBL" id="SEF98979.1"/>
    </source>
</evidence>
<keyword evidence="4 6" id="KW-1133">Transmembrane helix</keyword>
<name>A0A1H5WH69_9CLOT</name>
<feature type="domain" description="Cache" evidence="7">
    <location>
        <begin position="50"/>
        <end position="262"/>
    </location>
</feature>
<proteinExistence type="predicted"/>
<dbReference type="EMBL" id="FNUK01000019">
    <property type="protein sequence ID" value="SEF98979.1"/>
    <property type="molecule type" value="Genomic_DNA"/>
</dbReference>
<dbReference type="InterPro" id="IPR033479">
    <property type="entry name" value="dCache_1"/>
</dbReference>
<dbReference type="SUPFAM" id="SSF103190">
    <property type="entry name" value="Sensory domain-like"/>
    <property type="match status" value="1"/>
</dbReference>
<evidence type="ECO:0000259" key="7">
    <source>
        <dbReference type="Pfam" id="PF02743"/>
    </source>
</evidence>
<keyword evidence="9" id="KW-1185">Reference proteome</keyword>
<protein>
    <submittedName>
        <fullName evidence="8">Cache domain-containing protein</fullName>
    </submittedName>
</protein>
<dbReference type="CDD" id="cd18773">
    <property type="entry name" value="PDC1_HK_sensor"/>
    <property type="match status" value="1"/>
</dbReference>
<dbReference type="AlphaFoldDB" id="A0A1H5WH69"/>
<evidence type="ECO:0000256" key="6">
    <source>
        <dbReference type="SAM" id="Phobius"/>
    </source>
</evidence>
<organism evidence="8 9">
    <name type="scientific">Caloramator fervidus</name>
    <dbReference type="NCBI Taxonomy" id="29344"/>
    <lineage>
        <taxon>Bacteria</taxon>
        <taxon>Bacillati</taxon>
        <taxon>Bacillota</taxon>
        <taxon>Clostridia</taxon>
        <taxon>Eubacteriales</taxon>
        <taxon>Clostridiaceae</taxon>
        <taxon>Caloramator</taxon>
    </lineage>
</organism>
<evidence type="ECO:0000256" key="5">
    <source>
        <dbReference type="ARBA" id="ARBA00023136"/>
    </source>
</evidence>
<dbReference type="GO" id="GO:0005891">
    <property type="term" value="C:voltage-gated calcium channel complex"/>
    <property type="evidence" value="ECO:0007669"/>
    <property type="project" value="TreeGrafter"/>
</dbReference>
<comment type="subcellular location">
    <subcellularLocation>
        <location evidence="1">Cell membrane</location>
        <topology evidence="1">Multi-pass membrane protein</topology>
    </subcellularLocation>
</comment>
<dbReference type="InterPro" id="IPR029151">
    <property type="entry name" value="Sensor-like_sf"/>
</dbReference>